<gene>
    <name evidence="2" type="ORF">ENV60_10030</name>
</gene>
<evidence type="ECO:0000259" key="1">
    <source>
        <dbReference type="PROSITE" id="PS50879"/>
    </source>
</evidence>
<dbReference type="InterPro" id="IPR002156">
    <property type="entry name" value="RNaseH_domain"/>
</dbReference>
<protein>
    <submittedName>
        <fullName evidence="2">Ribonuclease HI family protein</fullName>
    </submittedName>
</protein>
<comment type="caution">
    <text evidence="2">The sequence shown here is derived from an EMBL/GenBank/DDBJ whole genome shotgun (WGS) entry which is preliminary data.</text>
</comment>
<dbReference type="InterPro" id="IPR012337">
    <property type="entry name" value="RNaseH-like_sf"/>
</dbReference>
<dbReference type="Pfam" id="PF13456">
    <property type="entry name" value="RVT_3"/>
    <property type="match status" value="1"/>
</dbReference>
<dbReference type="GO" id="GO:0003676">
    <property type="term" value="F:nucleic acid binding"/>
    <property type="evidence" value="ECO:0007669"/>
    <property type="project" value="InterPro"/>
</dbReference>
<dbReference type="CDD" id="cd09279">
    <property type="entry name" value="RNase_HI_like"/>
    <property type="match status" value="1"/>
</dbReference>
<dbReference type="AlphaFoldDB" id="A0A7C4XBB5"/>
<dbReference type="PANTHER" id="PTHR48475">
    <property type="entry name" value="RIBONUCLEASE H"/>
    <property type="match status" value="1"/>
</dbReference>
<proteinExistence type="predicted"/>
<name>A0A7C4XBB5_UNCW3</name>
<evidence type="ECO:0000313" key="2">
    <source>
        <dbReference type="EMBL" id="HGV98613.1"/>
    </source>
</evidence>
<accession>A0A7C4XBB5</accession>
<reference evidence="2" key="1">
    <citation type="journal article" date="2020" name="mSystems">
        <title>Genome- and Community-Level Interaction Insights into Carbon Utilization and Element Cycling Functions of Hydrothermarchaeota in Hydrothermal Sediment.</title>
        <authorList>
            <person name="Zhou Z."/>
            <person name="Liu Y."/>
            <person name="Xu W."/>
            <person name="Pan J."/>
            <person name="Luo Z.H."/>
            <person name="Li M."/>
        </authorList>
    </citation>
    <scope>NUCLEOTIDE SEQUENCE [LARGE SCALE GENOMIC DNA]</scope>
    <source>
        <strain evidence="2">SpSt-774</strain>
    </source>
</reference>
<organism evidence="2">
    <name type="scientific">candidate division WOR-3 bacterium</name>
    <dbReference type="NCBI Taxonomy" id="2052148"/>
    <lineage>
        <taxon>Bacteria</taxon>
        <taxon>Bacteria division WOR-3</taxon>
    </lineage>
</organism>
<dbReference type="Gene3D" id="3.30.420.10">
    <property type="entry name" value="Ribonuclease H-like superfamily/Ribonuclease H"/>
    <property type="match status" value="1"/>
</dbReference>
<sequence>MIIAAGFSYMASEDYVIYIDGSSKGNPGPSGIGLVIFNKNETNKPLEEITRFIGEATNNIAEYEALIWALKWLINNRIESATIKMDSALVFNQLTGNYRVKSPQMAGLYRRVKRLMSQVKNISLKLIPRDENKMANRLAQRATRKNKFKKQILIK</sequence>
<dbReference type="PANTHER" id="PTHR48475:SF1">
    <property type="entry name" value="RNASE H TYPE-1 DOMAIN-CONTAINING PROTEIN"/>
    <property type="match status" value="1"/>
</dbReference>
<dbReference type="EMBL" id="DTGZ01000192">
    <property type="protein sequence ID" value="HGV98613.1"/>
    <property type="molecule type" value="Genomic_DNA"/>
</dbReference>
<dbReference type="GO" id="GO:0004523">
    <property type="term" value="F:RNA-DNA hybrid ribonuclease activity"/>
    <property type="evidence" value="ECO:0007669"/>
    <property type="project" value="InterPro"/>
</dbReference>
<dbReference type="InterPro" id="IPR036397">
    <property type="entry name" value="RNaseH_sf"/>
</dbReference>
<dbReference type="SUPFAM" id="SSF53098">
    <property type="entry name" value="Ribonuclease H-like"/>
    <property type="match status" value="1"/>
</dbReference>
<dbReference type="PROSITE" id="PS50879">
    <property type="entry name" value="RNASE_H_1"/>
    <property type="match status" value="1"/>
</dbReference>
<feature type="domain" description="RNase H type-1" evidence="1">
    <location>
        <begin position="11"/>
        <end position="144"/>
    </location>
</feature>